<evidence type="ECO:0000313" key="3">
    <source>
        <dbReference type="Proteomes" id="UP000053328"/>
    </source>
</evidence>
<feature type="domain" description="Amidohydrolase-related" evidence="1">
    <location>
        <begin position="326"/>
        <end position="456"/>
    </location>
</feature>
<organism evidence="2 3">
    <name type="scientific">Exophiala spinifera</name>
    <dbReference type="NCBI Taxonomy" id="91928"/>
    <lineage>
        <taxon>Eukaryota</taxon>
        <taxon>Fungi</taxon>
        <taxon>Dikarya</taxon>
        <taxon>Ascomycota</taxon>
        <taxon>Pezizomycotina</taxon>
        <taxon>Eurotiomycetes</taxon>
        <taxon>Chaetothyriomycetidae</taxon>
        <taxon>Chaetothyriales</taxon>
        <taxon>Herpotrichiellaceae</taxon>
        <taxon>Exophiala</taxon>
    </lineage>
</organism>
<dbReference type="SUPFAM" id="SSF51556">
    <property type="entry name" value="Metallo-dependent hydrolases"/>
    <property type="match status" value="1"/>
</dbReference>
<dbReference type="RefSeq" id="XP_016240194.1">
    <property type="nucleotide sequence ID" value="XM_016374918.1"/>
</dbReference>
<gene>
    <name evidence="2" type="ORF">PV08_00553</name>
</gene>
<name>A0A0D2BM36_9EURO</name>
<reference evidence="2 3" key="1">
    <citation type="submission" date="2015-01" db="EMBL/GenBank/DDBJ databases">
        <title>The Genome Sequence of Exophiala spinifera CBS89968.</title>
        <authorList>
            <consortium name="The Broad Institute Genomics Platform"/>
            <person name="Cuomo C."/>
            <person name="de Hoog S."/>
            <person name="Gorbushina A."/>
            <person name="Stielow B."/>
            <person name="Teixiera M."/>
            <person name="Abouelleil A."/>
            <person name="Chapman S.B."/>
            <person name="Priest M."/>
            <person name="Young S.K."/>
            <person name="Wortman J."/>
            <person name="Nusbaum C."/>
            <person name="Birren B."/>
        </authorList>
    </citation>
    <scope>NUCLEOTIDE SEQUENCE [LARGE SCALE GENOMIC DNA]</scope>
    <source>
        <strain evidence="2 3">CBS 89968</strain>
    </source>
</reference>
<dbReference type="Pfam" id="PF01979">
    <property type="entry name" value="Amidohydro_1"/>
    <property type="match status" value="2"/>
</dbReference>
<dbReference type="STRING" id="91928.A0A0D2BM36"/>
<dbReference type="Proteomes" id="UP000053328">
    <property type="component" value="Unassembled WGS sequence"/>
</dbReference>
<dbReference type="InterPro" id="IPR006680">
    <property type="entry name" value="Amidohydro-rel"/>
</dbReference>
<accession>A0A0D2BM36</accession>
<proteinExistence type="predicted"/>
<feature type="domain" description="Amidohydrolase-related" evidence="1">
    <location>
        <begin position="62"/>
        <end position="159"/>
    </location>
</feature>
<evidence type="ECO:0000313" key="2">
    <source>
        <dbReference type="EMBL" id="KIW19978.1"/>
    </source>
</evidence>
<dbReference type="VEuPathDB" id="FungiDB:PV08_00553"/>
<dbReference type="InterPro" id="IPR032466">
    <property type="entry name" value="Metal_Hydrolase"/>
</dbReference>
<dbReference type="SUPFAM" id="SSF51338">
    <property type="entry name" value="Composite domain of metallo-dependent hydrolases"/>
    <property type="match status" value="1"/>
</dbReference>
<dbReference type="PANTHER" id="PTHR43794:SF5">
    <property type="entry name" value="CHLOROHYDROLASE FAMILY PROTEIN"/>
    <property type="match status" value="1"/>
</dbReference>
<dbReference type="EMBL" id="KN847492">
    <property type="protein sequence ID" value="KIW19978.1"/>
    <property type="molecule type" value="Genomic_DNA"/>
</dbReference>
<keyword evidence="3" id="KW-1185">Reference proteome</keyword>
<dbReference type="Gene3D" id="2.30.40.10">
    <property type="entry name" value="Urease, subunit C, domain 1"/>
    <property type="match status" value="1"/>
</dbReference>
<sequence>MADRSILLQGGLVLTHSSSPDDHVIPLHDTDVLIVGNVISQIAKGIKAPSKDTETIDCRGKIVSPGFIDTHHHLWQTQLKGRHADEGLVAYMVSGNMVSYAYTSSDVYWGQLAGCLEAINCGTTLVLDHAHVVYTPEHANAAIAATADSGIRSIFAYSVALRMTEWSETGCVPSGELLPEWALSQLGRLVEQYNRNPQDHDATVEIGLGFDLWFLPKDMILGLLKELGSKGLRVVTTHVSRNALQGFHSVIQLLSSYDLLQPPYPPPGTYTGGGARLPFLLLSHCNGVEEEDLSVVASKGAPISSTPDTEAQMGMGWPVGQHRIFRKGEAKSTNVSLGADCHSNNPSSIVLQARALLQLARLEKNNRIIADGRFPREKVLGSSEAAYNLMTIRGARCLGLENEVGSIALGKKADIVVFDAEHSVGMLAAADHDPVTAIVRFSEAADIDTVIVNGTVRKRDGKIVDVGVSMPLDAERKTIMAWSDIAGEVRKSRKEIQARIDGLNLARGKDVMLSMFHVDESKLVDAS</sequence>
<dbReference type="GO" id="GO:0016810">
    <property type="term" value="F:hydrolase activity, acting on carbon-nitrogen (but not peptide) bonds"/>
    <property type="evidence" value="ECO:0007669"/>
    <property type="project" value="InterPro"/>
</dbReference>
<dbReference type="InterPro" id="IPR011059">
    <property type="entry name" value="Metal-dep_hydrolase_composite"/>
</dbReference>
<dbReference type="OrthoDB" id="194468at2759"/>
<dbReference type="AlphaFoldDB" id="A0A0D2BM36"/>
<dbReference type="Gene3D" id="3.20.20.140">
    <property type="entry name" value="Metal-dependent hydrolases"/>
    <property type="match status" value="1"/>
</dbReference>
<dbReference type="InterPro" id="IPR050287">
    <property type="entry name" value="MTA/SAH_deaminase"/>
</dbReference>
<dbReference type="GeneID" id="27327636"/>
<dbReference type="PANTHER" id="PTHR43794">
    <property type="entry name" value="AMINOHYDROLASE SSNA-RELATED"/>
    <property type="match status" value="1"/>
</dbReference>
<dbReference type="HOGENOM" id="CLU_012358_11_3_1"/>
<evidence type="ECO:0000259" key="1">
    <source>
        <dbReference type="Pfam" id="PF01979"/>
    </source>
</evidence>
<protein>
    <recommendedName>
        <fullName evidence="1">Amidohydrolase-related domain-containing protein</fullName>
    </recommendedName>
</protein>